<keyword evidence="3" id="KW-1185">Reference proteome</keyword>
<feature type="domain" description="AB hydrolase-1" evidence="1">
    <location>
        <begin position="42"/>
        <end position="145"/>
    </location>
</feature>
<reference evidence="3" key="2">
    <citation type="journal article" date="2016" name="Sci. Rep.">
        <title>Dictyocaulus viviparus genome, variome and transcriptome elucidate lungworm biology and support future intervention.</title>
        <authorList>
            <person name="McNulty S.N."/>
            <person name="Strube C."/>
            <person name="Rosa B.A."/>
            <person name="Martin J.C."/>
            <person name="Tyagi R."/>
            <person name="Choi Y.J."/>
            <person name="Wang Q."/>
            <person name="Hallsworth Pepin K."/>
            <person name="Zhang X."/>
            <person name="Ozersky P."/>
            <person name="Wilson R.K."/>
            <person name="Sternberg P.W."/>
            <person name="Gasser R.B."/>
            <person name="Mitreva M."/>
        </authorList>
    </citation>
    <scope>NUCLEOTIDE SEQUENCE [LARGE SCALE GENOMIC DNA]</scope>
    <source>
        <strain evidence="3">HannoverDv2000</strain>
    </source>
</reference>
<name>A0A0D8XHC0_DICVI</name>
<dbReference type="Proteomes" id="UP000053766">
    <property type="component" value="Unassembled WGS sequence"/>
</dbReference>
<dbReference type="OrthoDB" id="19657at2759"/>
<dbReference type="GO" id="GO:0017171">
    <property type="term" value="F:serine hydrolase activity"/>
    <property type="evidence" value="ECO:0007669"/>
    <property type="project" value="TreeGrafter"/>
</dbReference>
<dbReference type="Pfam" id="PF00561">
    <property type="entry name" value="Abhydrolase_1"/>
    <property type="match status" value="1"/>
</dbReference>
<dbReference type="AlphaFoldDB" id="A0A0D8XHC0"/>
<dbReference type="InterPro" id="IPR029058">
    <property type="entry name" value="AB_hydrolase_fold"/>
</dbReference>
<reference evidence="2 3" key="1">
    <citation type="submission" date="2013-11" db="EMBL/GenBank/DDBJ databases">
        <title>Draft genome of the bovine lungworm Dictyocaulus viviparus.</title>
        <authorList>
            <person name="Mitreva M."/>
        </authorList>
    </citation>
    <scope>NUCLEOTIDE SEQUENCE [LARGE SCALE GENOMIC DNA]</scope>
    <source>
        <strain evidence="2 3">HannoverDv2000</strain>
    </source>
</reference>
<proteinExistence type="predicted"/>
<gene>
    <name evidence="2" type="ORF">DICVIV_09910</name>
</gene>
<evidence type="ECO:0000313" key="2">
    <source>
        <dbReference type="EMBL" id="KJH44070.1"/>
    </source>
</evidence>
<dbReference type="STRING" id="29172.A0A0D8XHC0"/>
<dbReference type="Gene3D" id="3.40.50.1820">
    <property type="entry name" value="alpha/beta hydrolase"/>
    <property type="match status" value="1"/>
</dbReference>
<evidence type="ECO:0000313" key="3">
    <source>
        <dbReference type="Proteomes" id="UP000053766"/>
    </source>
</evidence>
<dbReference type="EMBL" id="KN716502">
    <property type="protein sequence ID" value="KJH44070.1"/>
    <property type="molecule type" value="Genomic_DNA"/>
</dbReference>
<sequence length="160" mass="17243">MEIAEQILENSDMSEVNIIENKYDIDGLGIGYAVYGNGPNSILCICGAVGCYKKDWPISLLKNFDPTLVTIVCIDPPGYGTSRPPDRVQEVNRCMKDAIFCLNLMKKLGLLPFTVIGWSEGARTAIHVAGQGGEANVNKMILMAAASKVTKLGALAFFGL</sequence>
<organism evidence="2 3">
    <name type="scientific">Dictyocaulus viviparus</name>
    <name type="common">Bovine lungworm</name>
    <dbReference type="NCBI Taxonomy" id="29172"/>
    <lineage>
        <taxon>Eukaryota</taxon>
        <taxon>Metazoa</taxon>
        <taxon>Ecdysozoa</taxon>
        <taxon>Nematoda</taxon>
        <taxon>Chromadorea</taxon>
        <taxon>Rhabditida</taxon>
        <taxon>Rhabditina</taxon>
        <taxon>Rhabditomorpha</taxon>
        <taxon>Strongyloidea</taxon>
        <taxon>Metastrongylidae</taxon>
        <taxon>Dictyocaulus</taxon>
    </lineage>
</organism>
<dbReference type="PANTHER" id="PTHR46331">
    <property type="entry name" value="VALACYCLOVIR HYDROLASE"/>
    <property type="match status" value="1"/>
</dbReference>
<dbReference type="SUPFAM" id="SSF53474">
    <property type="entry name" value="alpha/beta-Hydrolases"/>
    <property type="match status" value="1"/>
</dbReference>
<dbReference type="PANTHER" id="PTHR46331:SF2">
    <property type="entry name" value="VALACYCLOVIR HYDROLASE"/>
    <property type="match status" value="1"/>
</dbReference>
<dbReference type="InterPro" id="IPR000073">
    <property type="entry name" value="AB_hydrolase_1"/>
</dbReference>
<protein>
    <recommendedName>
        <fullName evidence="1">AB hydrolase-1 domain-containing protein</fullName>
    </recommendedName>
</protein>
<evidence type="ECO:0000259" key="1">
    <source>
        <dbReference type="Pfam" id="PF00561"/>
    </source>
</evidence>
<accession>A0A0D8XHC0</accession>